<sequence>MGISLDQWDQRIGPRLDEIRWHADAILRAVNAMHLQPDFEAWAEGQLVLTKDALTYSLRQVSRALDAYREKPHDTGAGP</sequence>
<organism evidence="2">
    <name type="scientific">Bradyrhizobium barranii subsp. barranii</name>
    <dbReference type="NCBI Taxonomy" id="2823807"/>
    <lineage>
        <taxon>Bacteria</taxon>
        <taxon>Pseudomonadati</taxon>
        <taxon>Pseudomonadota</taxon>
        <taxon>Alphaproteobacteria</taxon>
        <taxon>Hyphomicrobiales</taxon>
        <taxon>Nitrobacteraceae</taxon>
        <taxon>Bradyrhizobium</taxon>
        <taxon>Bradyrhizobium barranii</taxon>
    </lineage>
</organism>
<evidence type="ECO:0000313" key="2">
    <source>
        <dbReference type="EMBL" id="NYY94392.1"/>
    </source>
</evidence>
<dbReference type="EMBL" id="CP088280">
    <property type="protein sequence ID" value="UGX98760.1"/>
    <property type="molecule type" value="Genomic_DNA"/>
</dbReference>
<reference evidence="2" key="2">
    <citation type="submission" date="2020-06" db="EMBL/GenBank/DDBJ databases">
        <title>Whole Genome Sequence of Bradyrhizobium sp. Strain 323S2.</title>
        <authorList>
            <person name="Bromfield E.S.P."/>
        </authorList>
    </citation>
    <scope>NUCLEOTIDE SEQUENCE [LARGE SCALE GENOMIC DNA]</scope>
    <source>
        <strain evidence="2">323S2</strain>
    </source>
</reference>
<gene>
    <name evidence="4" type="ORF">G6321_00028050</name>
    <name evidence="2" type="ORF">G6321_40185</name>
    <name evidence="3" type="ORF">J4G43_023950</name>
    <name evidence="1" type="ORF">J4G43_25975</name>
</gene>
<evidence type="ECO:0000313" key="3">
    <source>
        <dbReference type="EMBL" id="UEM17007.1"/>
    </source>
</evidence>
<accession>A0A7Z0QJ72</accession>
<evidence type="ECO:0000313" key="1">
    <source>
        <dbReference type="EMBL" id="MBO1864246.1"/>
    </source>
</evidence>
<dbReference type="AlphaFoldDB" id="A0A7Z0QJ72"/>
<evidence type="ECO:0000313" key="4">
    <source>
        <dbReference type="EMBL" id="UGX98760.1"/>
    </source>
</evidence>
<dbReference type="EMBL" id="JAGEMI010000001">
    <property type="protein sequence ID" value="MBO1864246.1"/>
    <property type="molecule type" value="Genomic_DNA"/>
</dbReference>
<evidence type="ECO:0000313" key="6">
    <source>
        <dbReference type="Proteomes" id="UP000664702"/>
    </source>
</evidence>
<dbReference type="KEGG" id="bban:J4G43_023950"/>
<evidence type="ECO:0000313" key="5">
    <source>
        <dbReference type="Proteomes" id="UP000564836"/>
    </source>
</evidence>
<proteinExistence type="predicted"/>
<dbReference type="EMBL" id="CP086136">
    <property type="protein sequence ID" value="UEM17007.1"/>
    <property type="molecule type" value="Genomic_DNA"/>
</dbReference>
<reference evidence="4 5" key="1">
    <citation type="journal article" date="2017" name="Syst. Appl. Microbiol.">
        <title>Soybeans inoculated with root zone soils of Canadian native legumes harbour diverse and novel Bradyrhizobium spp. that possess agricultural potential.</title>
        <authorList>
            <person name="Bromfield E.S.P."/>
            <person name="Cloutier S."/>
            <person name="Tambong J.T."/>
            <person name="Tran Thi T.V."/>
        </authorList>
    </citation>
    <scope>NUCLEOTIDE SEQUENCE [LARGE SCALE GENOMIC DNA]</scope>
    <source>
        <strain evidence="4 5">323S2</strain>
    </source>
</reference>
<dbReference type="RefSeq" id="WP_038953755.1">
    <property type="nucleotide sequence ID" value="NZ_CP086136.1"/>
</dbReference>
<reference evidence="5 6" key="4">
    <citation type="journal article" date="2022" name="Int. J. Syst. Evol. Microbiol.">
        <title>Strains of Bradyrhizobium barranii sp. nov. associated with legumes native to Canada are symbionts of soybeans and belong to different subspecies (subsp. barranii subsp. nov. and subsp. apii subsp. nov.) and symbiovars (sv. glycinearum and sv. septentrionale).</title>
        <authorList>
            <person name="Bromfield E.S.P."/>
            <person name="Cloutier S."/>
            <person name="Wasai-Hara S."/>
            <person name="Minamisawa K."/>
        </authorList>
    </citation>
    <scope>NUCLEOTIDE SEQUENCE [LARGE SCALE GENOMIC DNA]</scope>
    <source>
        <strain evidence="4 6">144S4</strain>
        <strain evidence="5">323S2</strain>
    </source>
</reference>
<dbReference type="Proteomes" id="UP000564836">
    <property type="component" value="Chromosome"/>
</dbReference>
<dbReference type="Proteomes" id="UP000664702">
    <property type="component" value="Chromosome"/>
</dbReference>
<name>A0A7Z0QJ72_9BRAD</name>
<reference evidence="1" key="3">
    <citation type="submission" date="2021-03" db="EMBL/GenBank/DDBJ databases">
        <title>Whole Genome Sequence of Bradyrhizobium sp. Strain 144S4.</title>
        <authorList>
            <person name="Bromfield E.S.P."/>
            <person name="Cloutier S."/>
        </authorList>
    </citation>
    <scope>NUCLEOTIDE SEQUENCE [LARGE SCALE GENOMIC DNA]</scope>
    <source>
        <strain evidence="1">144S4</strain>
    </source>
</reference>
<dbReference type="EMBL" id="JACBFH010000001">
    <property type="protein sequence ID" value="NYY94392.1"/>
    <property type="molecule type" value="Genomic_DNA"/>
</dbReference>
<protein>
    <submittedName>
        <fullName evidence="2">Uncharacterized protein</fullName>
    </submittedName>
</protein>